<evidence type="ECO:0000259" key="17">
    <source>
        <dbReference type="Pfam" id="PF02233"/>
    </source>
</evidence>
<feature type="transmembrane region" description="Helical" evidence="16">
    <location>
        <begin position="242"/>
        <end position="262"/>
    </location>
</feature>
<reference evidence="18 19" key="1">
    <citation type="submission" date="2019-08" db="EMBL/GenBank/DDBJ databases">
        <authorList>
            <person name="Peeters C."/>
        </authorList>
    </citation>
    <scope>NUCLEOTIDE SEQUENCE [LARGE SCALE GENOMIC DNA]</scope>
    <source>
        <strain evidence="18 19">LMG 30175</strain>
    </source>
</reference>
<feature type="transmembrane region" description="Helical" evidence="16">
    <location>
        <begin position="157"/>
        <end position="176"/>
    </location>
</feature>
<keyword evidence="10 15" id="KW-1278">Translocase</keyword>
<keyword evidence="18" id="KW-0560">Oxidoreductase</keyword>
<evidence type="ECO:0000256" key="12">
    <source>
        <dbReference type="ARBA" id="ARBA00023027"/>
    </source>
</evidence>
<keyword evidence="19" id="KW-1185">Reference proteome</keyword>
<evidence type="ECO:0000256" key="16">
    <source>
        <dbReference type="SAM" id="Phobius"/>
    </source>
</evidence>
<keyword evidence="9 15" id="KW-0521">NADP</keyword>
<dbReference type="GO" id="GO:0050661">
    <property type="term" value="F:NADP binding"/>
    <property type="evidence" value="ECO:0007669"/>
    <property type="project" value="InterPro"/>
</dbReference>
<feature type="transmembrane region" description="Helical" evidence="16">
    <location>
        <begin position="218"/>
        <end position="236"/>
    </location>
</feature>
<keyword evidence="8 16" id="KW-0812">Transmembrane</keyword>
<dbReference type="GO" id="GO:0016491">
    <property type="term" value="F:oxidoreductase activity"/>
    <property type="evidence" value="ECO:0007669"/>
    <property type="project" value="UniProtKB-KW"/>
</dbReference>
<dbReference type="AlphaFoldDB" id="A0A5E4Y4J4"/>
<proteinExistence type="inferred from homology"/>
<evidence type="ECO:0000256" key="13">
    <source>
        <dbReference type="ARBA" id="ARBA00023136"/>
    </source>
</evidence>
<evidence type="ECO:0000313" key="19">
    <source>
        <dbReference type="Proteomes" id="UP000414233"/>
    </source>
</evidence>
<gene>
    <name evidence="18" type="ORF">PTE30175_04180</name>
</gene>
<sequence length="471" mass="49282">MSQSLATVAYLGAAILFILSLGGLSNPETSRRGNLFGMIGMALAVLATVFGPRVSPSGITWIVIALVIGGGIGLYAAKIVKMTQMPELVALMHSLVGLAACLVGFASYVDSSVQFSGAEKAIHEVEIYIGILIGAVTFSGSLIAFGKLAGRIGGKPLLLPGRHWLNLAALLVVIWFGKQFLNAHASGAGMTALVVMTVIALLFGVHMVMAIGGADMPVVVSMLNSYSGWAAAATGFMLNNDLLIVTGALVGSSGAILSYIMCNAMNRNFISVIAGGFGSGAPKKAATGDKAAEPQGEVVPVSAAETAEMLREAKSVIIVPGYGMAVAQAQHTVYEITKTLREKGVDVRFAIHPVAGRMPGHMNVLLAEAKVPYDIVMEMDEINEDFPEADVAMVIGANDIVNPSALEDPDSPIAGMPVLEVWKAKHSIVMKRSMASGYAGVDNPLFYKDNNRMLFGDAKKMLDEALGALKA</sequence>
<dbReference type="GO" id="GO:0005886">
    <property type="term" value="C:plasma membrane"/>
    <property type="evidence" value="ECO:0007669"/>
    <property type="project" value="UniProtKB-SubCell"/>
</dbReference>
<feature type="transmembrane region" description="Helical" evidence="16">
    <location>
        <begin position="35"/>
        <end position="52"/>
    </location>
</feature>
<comment type="similarity">
    <text evidence="3 15">Belongs to the PNT beta subunit family.</text>
</comment>
<dbReference type="SUPFAM" id="SSF52467">
    <property type="entry name" value="DHS-like NAD/FAD-binding domain"/>
    <property type="match status" value="1"/>
</dbReference>
<evidence type="ECO:0000313" key="18">
    <source>
        <dbReference type="EMBL" id="VVE43474.1"/>
    </source>
</evidence>
<evidence type="ECO:0000256" key="15">
    <source>
        <dbReference type="PIRNR" id="PIRNR000204"/>
    </source>
</evidence>
<accession>A0A5E4Y4J4</accession>
<dbReference type="Proteomes" id="UP000414233">
    <property type="component" value="Unassembled WGS sequence"/>
</dbReference>
<evidence type="ECO:0000256" key="7">
    <source>
        <dbReference type="ARBA" id="ARBA00022519"/>
    </source>
</evidence>
<evidence type="ECO:0000256" key="8">
    <source>
        <dbReference type="ARBA" id="ARBA00022692"/>
    </source>
</evidence>
<evidence type="ECO:0000256" key="11">
    <source>
        <dbReference type="ARBA" id="ARBA00022989"/>
    </source>
</evidence>
<evidence type="ECO:0000256" key="1">
    <source>
        <dbReference type="ARBA" id="ARBA00003943"/>
    </source>
</evidence>
<dbReference type="RefSeq" id="WP_150698976.1">
    <property type="nucleotide sequence ID" value="NZ_CABPRZ010000021.1"/>
</dbReference>
<dbReference type="PANTHER" id="PTHR44758:SF1">
    <property type="entry name" value="NAD(P) TRANSHYDROGENASE SUBUNIT BETA"/>
    <property type="match status" value="1"/>
</dbReference>
<feature type="transmembrane region" description="Helical" evidence="16">
    <location>
        <begin position="127"/>
        <end position="145"/>
    </location>
</feature>
<feature type="domain" description="NADP transhydrogenase beta-like" evidence="17">
    <location>
        <begin position="7"/>
        <end position="464"/>
    </location>
</feature>
<dbReference type="PANTHER" id="PTHR44758">
    <property type="entry name" value="NAD(P) TRANSHYDROGENASE SUBUNIT BETA"/>
    <property type="match status" value="1"/>
</dbReference>
<comment type="subcellular location">
    <subcellularLocation>
        <location evidence="2">Cell inner membrane</location>
        <topology evidence="2">Multi-pass membrane protein</topology>
    </subcellularLocation>
</comment>
<dbReference type="GO" id="GO:0008750">
    <property type="term" value="F:proton-translocating NAD(P)+ transhydrogenase activity"/>
    <property type="evidence" value="ECO:0007669"/>
    <property type="project" value="UniProtKB-EC"/>
</dbReference>
<evidence type="ECO:0000256" key="10">
    <source>
        <dbReference type="ARBA" id="ARBA00022967"/>
    </source>
</evidence>
<evidence type="ECO:0000256" key="2">
    <source>
        <dbReference type="ARBA" id="ARBA00004429"/>
    </source>
</evidence>
<organism evidence="18 19">
    <name type="scientific">Pandoraea terrae</name>
    <dbReference type="NCBI Taxonomy" id="1537710"/>
    <lineage>
        <taxon>Bacteria</taxon>
        <taxon>Pseudomonadati</taxon>
        <taxon>Pseudomonadota</taxon>
        <taxon>Betaproteobacteria</taxon>
        <taxon>Burkholderiales</taxon>
        <taxon>Burkholderiaceae</taxon>
        <taxon>Pandoraea</taxon>
    </lineage>
</organism>
<dbReference type="NCBIfam" id="NF006974">
    <property type="entry name" value="PRK09444.1"/>
    <property type="match status" value="1"/>
</dbReference>
<keyword evidence="12 15" id="KW-0520">NAD</keyword>
<evidence type="ECO:0000256" key="5">
    <source>
        <dbReference type="ARBA" id="ARBA00014581"/>
    </source>
</evidence>
<dbReference type="EC" id="7.1.1.1" evidence="4 15"/>
<comment type="catalytic activity">
    <reaction evidence="14 15">
        <text>NAD(+) + NADPH + H(+)(in) = NADH + NADP(+) + H(+)(out)</text>
        <dbReference type="Rhea" id="RHEA:47992"/>
        <dbReference type="ChEBI" id="CHEBI:15378"/>
        <dbReference type="ChEBI" id="CHEBI:57540"/>
        <dbReference type="ChEBI" id="CHEBI:57783"/>
        <dbReference type="ChEBI" id="CHEBI:57945"/>
        <dbReference type="ChEBI" id="CHEBI:58349"/>
        <dbReference type="EC" id="7.1.1.1"/>
    </reaction>
</comment>
<dbReference type="InterPro" id="IPR012136">
    <property type="entry name" value="NADH_DH_b"/>
</dbReference>
<evidence type="ECO:0000256" key="6">
    <source>
        <dbReference type="ARBA" id="ARBA00022475"/>
    </source>
</evidence>
<keyword evidence="13 15" id="KW-0472">Membrane</keyword>
<keyword evidence="11 16" id="KW-1133">Transmembrane helix</keyword>
<evidence type="ECO:0000256" key="3">
    <source>
        <dbReference type="ARBA" id="ARBA00007919"/>
    </source>
</evidence>
<name>A0A5E4Y4J4_9BURK</name>
<dbReference type="Gene3D" id="3.40.50.1220">
    <property type="entry name" value="TPP-binding domain"/>
    <property type="match status" value="1"/>
</dbReference>
<feature type="transmembrane region" description="Helical" evidence="16">
    <location>
        <begin position="58"/>
        <end position="76"/>
    </location>
</feature>
<dbReference type="Pfam" id="PF02233">
    <property type="entry name" value="PNTB"/>
    <property type="match status" value="1"/>
</dbReference>
<dbReference type="InterPro" id="IPR029035">
    <property type="entry name" value="DHS-like_NAD/FAD-binding_dom"/>
</dbReference>
<feature type="transmembrane region" description="Helical" evidence="16">
    <location>
        <begin position="188"/>
        <end position="211"/>
    </location>
</feature>
<comment type="function">
    <text evidence="1 15">The transhydrogenation between NADH and NADP is coupled to respiration and ATP hydrolysis and functions as a proton pump across the membrane.</text>
</comment>
<evidence type="ECO:0000256" key="14">
    <source>
        <dbReference type="ARBA" id="ARBA00048202"/>
    </source>
</evidence>
<dbReference type="EMBL" id="CABPRZ010000021">
    <property type="protein sequence ID" value="VVE43474.1"/>
    <property type="molecule type" value="Genomic_DNA"/>
</dbReference>
<dbReference type="OrthoDB" id="9763786at2"/>
<dbReference type="InterPro" id="IPR034300">
    <property type="entry name" value="PNTB-like"/>
</dbReference>
<dbReference type="PIRSF" id="PIRSF000204">
    <property type="entry name" value="PNTB"/>
    <property type="match status" value="1"/>
</dbReference>
<evidence type="ECO:0000256" key="9">
    <source>
        <dbReference type="ARBA" id="ARBA00022857"/>
    </source>
</evidence>
<feature type="transmembrane region" description="Helical" evidence="16">
    <location>
        <begin position="88"/>
        <end position="107"/>
    </location>
</feature>
<keyword evidence="7 15" id="KW-0997">Cell inner membrane</keyword>
<feature type="transmembrane region" description="Helical" evidence="16">
    <location>
        <begin position="6"/>
        <end position="23"/>
    </location>
</feature>
<keyword evidence="6 15" id="KW-1003">Cell membrane</keyword>
<protein>
    <recommendedName>
        <fullName evidence="5 15">NAD(P) transhydrogenase subunit beta</fullName>
        <ecNumber evidence="4 15">7.1.1.1</ecNumber>
    </recommendedName>
    <alternativeName>
        <fullName evidence="15">Nicotinamide nucleotide transhydrogenase subunit beta</fullName>
    </alternativeName>
</protein>
<evidence type="ECO:0000256" key="4">
    <source>
        <dbReference type="ARBA" id="ARBA00012943"/>
    </source>
</evidence>
<dbReference type="FunFam" id="3.40.50.1220:FF:000002">
    <property type="entry name" value="NAD(P) transhydrogenase subunit beta"/>
    <property type="match status" value="1"/>
</dbReference>